<dbReference type="SUPFAM" id="SSF48452">
    <property type="entry name" value="TPR-like"/>
    <property type="match status" value="1"/>
</dbReference>
<organism evidence="3 4">
    <name type="scientific">Myroides albus</name>
    <dbReference type="NCBI Taxonomy" id="2562892"/>
    <lineage>
        <taxon>Bacteria</taxon>
        <taxon>Pseudomonadati</taxon>
        <taxon>Bacteroidota</taxon>
        <taxon>Flavobacteriia</taxon>
        <taxon>Flavobacteriales</taxon>
        <taxon>Flavobacteriaceae</taxon>
        <taxon>Myroides</taxon>
    </lineage>
</organism>
<feature type="chain" id="PRO_5026244964" evidence="1">
    <location>
        <begin position="21"/>
        <end position="511"/>
    </location>
</feature>
<evidence type="ECO:0000256" key="1">
    <source>
        <dbReference type="SAM" id="SignalP"/>
    </source>
</evidence>
<protein>
    <submittedName>
        <fullName evidence="3">RagB/SusD family nutrient uptake outer membrane protein</fullName>
    </submittedName>
</protein>
<sequence length="511" mass="59094">MKRIKILVSVLLLAATTVSCGDFLSETPDNRTVIDSPRKVEQLLVAAYPDATFMLFNEMMADDVRDSGKMNLTSENDEKMFTFQDVHDEDLDWPIRYWMEAYKAIAQANTALEAIDKLEKEYANKPSKRSLENLRGEALLARAYSHFMLVNLWAKHYDPATASSDMGIPYMTSVEDELLVKYERNSVEEVYDLIEDDILTGIAKLKGVTYENNNVERYHFNEAAANAFATRFYLFKGDYKNAIKYSQAVQGLPIGKLRDVQGANKKSIEQNETDYAQTYVPTNLLVSTVKSRMTRILHTNRFNLSSASANRSLFGPNTHPLAEKNGNWNYPNDTYSLNDRYYVHKFYEHFKIIDFTNMTGHTYVSFVLFSNDMMYLDRIEAMILDNQIDEASKMLEYFTLTRTNLNAPAQEFMGSIKYSDWQNLYPIQTSDINPKTQLSEEQTTLLRALLDARRREGYQEGYRWFDIRRYNIVVKHQMATGEVYEVKENDNLQQLQIPLMAIDKGITPNPR</sequence>
<reference evidence="3 4" key="1">
    <citation type="submission" date="2019-11" db="EMBL/GenBank/DDBJ databases">
        <title>Genome of Strain BIT-d1.</title>
        <authorList>
            <person name="Yang Y."/>
        </authorList>
    </citation>
    <scope>NUCLEOTIDE SEQUENCE [LARGE SCALE GENOMIC DNA]</scope>
    <source>
        <strain evidence="3 4">BIT-d1</strain>
    </source>
</reference>
<dbReference type="Proteomes" id="UP000438760">
    <property type="component" value="Unassembled WGS sequence"/>
</dbReference>
<keyword evidence="1" id="KW-0732">Signal</keyword>
<dbReference type="Gene3D" id="1.25.40.390">
    <property type="match status" value="2"/>
</dbReference>
<evidence type="ECO:0000313" key="3">
    <source>
        <dbReference type="EMBL" id="MTG98647.1"/>
    </source>
</evidence>
<dbReference type="PROSITE" id="PS51257">
    <property type="entry name" value="PROKAR_LIPOPROTEIN"/>
    <property type="match status" value="1"/>
</dbReference>
<dbReference type="EMBL" id="WMJX01000024">
    <property type="protein sequence ID" value="MTG98647.1"/>
    <property type="molecule type" value="Genomic_DNA"/>
</dbReference>
<dbReference type="AlphaFoldDB" id="A0A6I3LLS8"/>
<feature type="domain" description="SusD-like N-terminal" evidence="2">
    <location>
        <begin position="22"/>
        <end position="234"/>
    </location>
</feature>
<dbReference type="InterPro" id="IPR011990">
    <property type="entry name" value="TPR-like_helical_dom_sf"/>
</dbReference>
<dbReference type="OrthoDB" id="1147023at2"/>
<proteinExistence type="predicted"/>
<name>A0A6I3LLS8_9FLAO</name>
<keyword evidence="4" id="KW-1185">Reference proteome</keyword>
<dbReference type="Pfam" id="PF14322">
    <property type="entry name" value="SusD-like_3"/>
    <property type="match status" value="1"/>
</dbReference>
<accession>A0A6I3LLS8</accession>
<dbReference type="InterPro" id="IPR033985">
    <property type="entry name" value="SusD-like_N"/>
</dbReference>
<feature type="signal peptide" evidence="1">
    <location>
        <begin position="1"/>
        <end position="20"/>
    </location>
</feature>
<evidence type="ECO:0000259" key="2">
    <source>
        <dbReference type="Pfam" id="PF14322"/>
    </source>
</evidence>
<comment type="caution">
    <text evidence="3">The sequence shown here is derived from an EMBL/GenBank/DDBJ whole genome shotgun (WGS) entry which is preliminary data.</text>
</comment>
<evidence type="ECO:0000313" key="4">
    <source>
        <dbReference type="Proteomes" id="UP000438760"/>
    </source>
</evidence>
<gene>
    <name evidence="3" type="ORF">GJV76_10995</name>
</gene>
<dbReference type="RefSeq" id="WP_155092668.1">
    <property type="nucleotide sequence ID" value="NZ_CP102754.1"/>
</dbReference>